<keyword evidence="1" id="KW-0175">Coiled coil</keyword>
<feature type="coiled-coil region" evidence="1">
    <location>
        <begin position="236"/>
        <end position="277"/>
    </location>
</feature>
<protein>
    <submittedName>
        <fullName evidence="3">Uncharacterized protein</fullName>
    </submittedName>
</protein>
<gene>
    <name evidence="3" type="ORF">CANINC_001729</name>
</gene>
<dbReference type="OrthoDB" id="3994904at2759"/>
<dbReference type="Proteomes" id="UP000307173">
    <property type="component" value="Unassembled WGS sequence"/>
</dbReference>
<dbReference type="AlphaFoldDB" id="A0A4T0X2Y6"/>
<evidence type="ECO:0000256" key="1">
    <source>
        <dbReference type="SAM" id="Coils"/>
    </source>
</evidence>
<feature type="coiled-coil region" evidence="1">
    <location>
        <begin position="313"/>
        <end position="378"/>
    </location>
</feature>
<feature type="coiled-coil region" evidence="1">
    <location>
        <begin position="489"/>
        <end position="611"/>
    </location>
</feature>
<keyword evidence="4" id="KW-1185">Reference proteome</keyword>
<name>A0A4T0X2Y6_9ASCO</name>
<reference evidence="3 4" key="1">
    <citation type="journal article" date="2019" name="Front. Genet.">
        <title>Whole-Genome Sequencing of the Opportunistic Yeast Pathogen Candida inconspicua Uncovers Its Hybrid Origin.</title>
        <authorList>
            <person name="Mixao V."/>
            <person name="Hansen A.P."/>
            <person name="Saus E."/>
            <person name="Boekhout T."/>
            <person name="Lass-Florl C."/>
            <person name="Gabaldon T."/>
        </authorList>
    </citation>
    <scope>NUCLEOTIDE SEQUENCE [LARGE SCALE GENOMIC DNA]</scope>
    <source>
        <strain evidence="3 4">CBS 180</strain>
    </source>
</reference>
<evidence type="ECO:0000313" key="3">
    <source>
        <dbReference type="EMBL" id="TID29687.1"/>
    </source>
</evidence>
<sequence length="614" mass="70843">MMETQQLGGIESAESVEEFSSFDISDQGSIEEHSHMDQGHFYKSDEDYPSIDRLSTPKKKPLISNDRNSDIGTMCTKPSSRLSSDTFDTPKTVETRASTMTSNTVFYHKPINTQLKLSDATMEINKPTILQTKRLSRCSDIDVSFDKIVDSDNLRTHTSLNDLFSTLSLCESNTPCINNLSELQKQITDYKVQIKLLQGLMRETFLGAETINNMNADSSETQILGRINSLMYDNHSRLLNEENEGLKNSLDEMKNDYEELLHSYETLKDKYSEYMNNEHEWHNIVVNALYKFESSPKRDKTFNDILHTLLTHVETLIENYNTLKNDMDNSSQAKSEITELSNLLKENEFARQEMKIKVEALERENHSMKVRIEELGLENASLISDLKYFRDREVKHDGMIKRLKEMELNNTHLMNANDKLSQEAAKEARKIAILINMMASYHSVILKLLTSVIDPKTCGNIIKVCKSLNANLSFDEVTKILTVTHNYEIESLSTILQSYEKLMNEKKNAKFSQQQVLDLRNQINTLNEKIHNLEKINETETTRVQELERQNAHFQKLSSDFTSESERLEKLRLEDLNNKWKAAEEALSQYKKGAKKKVAELEEEIRNLRANNVK</sequence>
<feature type="compositionally biased region" description="Polar residues" evidence="2">
    <location>
        <begin position="76"/>
        <end position="88"/>
    </location>
</feature>
<feature type="region of interest" description="Disordered" evidence="2">
    <location>
        <begin position="40"/>
        <end position="88"/>
    </location>
</feature>
<evidence type="ECO:0000256" key="2">
    <source>
        <dbReference type="SAM" id="MobiDB-lite"/>
    </source>
</evidence>
<comment type="caution">
    <text evidence="3">The sequence shown here is derived from an EMBL/GenBank/DDBJ whole genome shotgun (WGS) entry which is preliminary data.</text>
</comment>
<dbReference type="EMBL" id="SELW01000278">
    <property type="protein sequence ID" value="TID29687.1"/>
    <property type="molecule type" value="Genomic_DNA"/>
</dbReference>
<evidence type="ECO:0000313" key="4">
    <source>
        <dbReference type="Proteomes" id="UP000307173"/>
    </source>
</evidence>
<organism evidence="3 4">
    <name type="scientific">Pichia inconspicua</name>
    <dbReference type="NCBI Taxonomy" id="52247"/>
    <lineage>
        <taxon>Eukaryota</taxon>
        <taxon>Fungi</taxon>
        <taxon>Dikarya</taxon>
        <taxon>Ascomycota</taxon>
        <taxon>Saccharomycotina</taxon>
        <taxon>Pichiomycetes</taxon>
        <taxon>Pichiales</taxon>
        <taxon>Pichiaceae</taxon>
        <taxon>Pichia</taxon>
    </lineage>
</organism>
<proteinExistence type="predicted"/>
<accession>A0A4T0X2Y6</accession>
<feature type="region of interest" description="Disordered" evidence="2">
    <location>
        <begin position="1"/>
        <end position="21"/>
    </location>
</feature>